<dbReference type="CDD" id="cd08276">
    <property type="entry name" value="MDR7"/>
    <property type="match status" value="1"/>
</dbReference>
<proteinExistence type="predicted"/>
<dbReference type="STRING" id="708197.A0A166T6U8"/>
<dbReference type="PANTHER" id="PTHR45033:SF3">
    <property type="entry name" value="DEHYDROGENASE, PUTATIVE (AFU_ORTHOLOGUE AFUA_2G13270)-RELATED"/>
    <property type="match status" value="1"/>
</dbReference>
<dbReference type="Gene3D" id="3.90.180.10">
    <property type="entry name" value="Medium-chain alcohol dehydrogenases, catalytic domain"/>
    <property type="match status" value="1"/>
</dbReference>
<dbReference type="SMART" id="SM00829">
    <property type="entry name" value="PKS_ER"/>
    <property type="match status" value="1"/>
</dbReference>
<organism evidence="2 3">
    <name type="scientific">Colletotrichum tofieldiae</name>
    <dbReference type="NCBI Taxonomy" id="708197"/>
    <lineage>
        <taxon>Eukaryota</taxon>
        <taxon>Fungi</taxon>
        <taxon>Dikarya</taxon>
        <taxon>Ascomycota</taxon>
        <taxon>Pezizomycotina</taxon>
        <taxon>Sordariomycetes</taxon>
        <taxon>Hypocreomycetidae</taxon>
        <taxon>Glomerellales</taxon>
        <taxon>Glomerellaceae</taxon>
        <taxon>Colletotrichum</taxon>
        <taxon>Colletotrichum spaethianum species complex</taxon>
    </lineage>
</organism>
<evidence type="ECO:0000259" key="1">
    <source>
        <dbReference type="SMART" id="SM00829"/>
    </source>
</evidence>
<dbReference type="Pfam" id="PF08240">
    <property type="entry name" value="ADH_N"/>
    <property type="match status" value="1"/>
</dbReference>
<protein>
    <submittedName>
        <fullName evidence="2">Alcohol dehydrogenase</fullName>
    </submittedName>
</protein>
<dbReference type="InterPro" id="IPR036291">
    <property type="entry name" value="NAD(P)-bd_dom_sf"/>
</dbReference>
<dbReference type="Gene3D" id="3.40.50.720">
    <property type="entry name" value="NAD(P)-binding Rossmann-like Domain"/>
    <property type="match status" value="1"/>
</dbReference>
<dbReference type="InterPro" id="IPR052711">
    <property type="entry name" value="Zinc_ADH-like"/>
</dbReference>
<feature type="domain" description="Enoyl reductase (ER)" evidence="1">
    <location>
        <begin position="14"/>
        <end position="356"/>
    </location>
</feature>
<keyword evidence="3" id="KW-1185">Reference proteome</keyword>
<reference evidence="2 3" key="1">
    <citation type="submission" date="2015-06" db="EMBL/GenBank/DDBJ databases">
        <title>Survival trade-offs in plant roots during colonization by closely related pathogenic and mutualistic fungi.</title>
        <authorList>
            <person name="Hacquard S."/>
            <person name="Kracher B."/>
            <person name="Hiruma K."/>
            <person name="Weinman A."/>
            <person name="Muench P."/>
            <person name="Garrido Oter R."/>
            <person name="Ver Loren van Themaat E."/>
            <person name="Dallerey J.-F."/>
            <person name="Damm U."/>
            <person name="Henrissat B."/>
            <person name="Lespinet O."/>
            <person name="Thon M."/>
            <person name="Kemen E."/>
            <person name="McHardy A.C."/>
            <person name="Schulze-Lefert P."/>
            <person name="O'Connell R.J."/>
        </authorList>
    </citation>
    <scope>NUCLEOTIDE SEQUENCE [LARGE SCALE GENOMIC DNA]</scope>
    <source>
        <strain evidence="2 3">0861</strain>
    </source>
</reference>
<gene>
    <name evidence="2" type="ORF">CT0861_07354</name>
</gene>
<sequence length="358" mass="38325">MPFTLTLKQKKAKGGQVYYPLQLNVVPKPSPGEKEVLIRLETAALNHRDFFLRQNLYPGLSFKSPMLSDGCGTVVELGAKCSPAAGQLVGKRVILTPFRGWDSDPTGPEDYSNFSTIGGVEPHLSLGMAQQYIAVDESEFEVCPEHLSSIEGAAIPCCGVTAWRALVTKSGNAEAGRNILVTGIGGGVALQVLLFAVAMGCNVYVSSSSNDKIERAKELGAVGGVNYKSGPDTWDKTLGAMLPAERPYLDAVIDGAGGNIVSKALAILKPGGVIVCYGMTLGPVMDWPMQAALKNVDLRGTMVGSRAEFRDMVDFIRHHKIRPVISRSVKGIDCVDAIDGLFQDIRDGKQFGKLVIEI</sequence>
<dbReference type="Proteomes" id="UP000076552">
    <property type="component" value="Unassembled WGS sequence"/>
</dbReference>
<accession>A0A166T6U8</accession>
<dbReference type="InterPro" id="IPR020843">
    <property type="entry name" value="ER"/>
</dbReference>
<dbReference type="EMBL" id="LFIV01000068">
    <property type="protein sequence ID" value="KZL71651.1"/>
    <property type="molecule type" value="Genomic_DNA"/>
</dbReference>
<dbReference type="Pfam" id="PF00107">
    <property type="entry name" value="ADH_zinc_N"/>
    <property type="match status" value="1"/>
</dbReference>
<dbReference type="InterPro" id="IPR013149">
    <property type="entry name" value="ADH-like_C"/>
</dbReference>
<name>A0A166T6U8_9PEZI</name>
<dbReference type="FunFam" id="3.40.50.720:FF:000481">
    <property type="entry name" value="Alcohol dehydrogenase, variant"/>
    <property type="match status" value="1"/>
</dbReference>
<dbReference type="SUPFAM" id="SSF51735">
    <property type="entry name" value="NAD(P)-binding Rossmann-fold domains"/>
    <property type="match status" value="1"/>
</dbReference>
<dbReference type="PANTHER" id="PTHR45033">
    <property type="match status" value="1"/>
</dbReference>
<evidence type="ECO:0000313" key="3">
    <source>
        <dbReference type="Proteomes" id="UP000076552"/>
    </source>
</evidence>
<dbReference type="GO" id="GO:0016491">
    <property type="term" value="F:oxidoreductase activity"/>
    <property type="evidence" value="ECO:0007669"/>
    <property type="project" value="InterPro"/>
</dbReference>
<evidence type="ECO:0000313" key="2">
    <source>
        <dbReference type="EMBL" id="KZL71651.1"/>
    </source>
</evidence>
<dbReference type="SUPFAM" id="SSF50129">
    <property type="entry name" value="GroES-like"/>
    <property type="match status" value="1"/>
</dbReference>
<comment type="caution">
    <text evidence="2">The sequence shown here is derived from an EMBL/GenBank/DDBJ whole genome shotgun (WGS) entry which is preliminary data.</text>
</comment>
<dbReference type="AlphaFoldDB" id="A0A166T6U8"/>
<dbReference type="InterPro" id="IPR013154">
    <property type="entry name" value="ADH-like_N"/>
</dbReference>
<dbReference type="InterPro" id="IPR011032">
    <property type="entry name" value="GroES-like_sf"/>
</dbReference>